<dbReference type="GO" id="GO:0003723">
    <property type="term" value="F:RNA binding"/>
    <property type="evidence" value="ECO:0007669"/>
    <property type="project" value="UniProtKB-KW"/>
</dbReference>
<dbReference type="EMBL" id="CP030139">
    <property type="protein sequence ID" value="WVS92409.1"/>
    <property type="molecule type" value="Genomic_DNA"/>
</dbReference>
<evidence type="ECO:0000256" key="3">
    <source>
        <dbReference type="SAM" id="MobiDB-lite"/>
    </source>
</evidence>
<evidence type="ECO:0000256" key="2">
    <source>
        <dbReference type="ARBA" id="ARBA00022884"/>
    </source>
</evidence>
<proteinExistence type="predicted"/>
<protein>
    <submittedName>
        <fullName evidence="4">KH domain-containing protein</fullName>
    </submittedName>
</protein>
<sequence>MSQASADRPDYVGLVRHLLEPLLEPGESLRLDCEVTQAGQRVLLRLAAADTSMPRILGRGGRNLQAVRAILSATAELAGQQIHLEVLGQARHTERPQRRDRDPVE</sequence>
<dbReference type="InterPro" id="IPR020627">
    <property type="entry name" value="KhpA"/>
</dbReference>
<evidence type="ECO:0000313" key="5">
    <source>
        <dbReference type="Proteomes" id="UP000267249"/>
    </source>
</evidence>
<organism evidence="4 5">
    <name type="scientific">Synechococcus elongatus PCC 11801</name>
    <dbReference type="NCBI Taxonomy" id="2219813"/>
    <lineage>
        <taxon>Bacteria</taxon>
        <taxon>Bacillati</taxon>
        <taxon>Cyanobacteriota</taxon>
        <taxon>Cyanophyceae</taxon>
        <taxon>Synechococcales</taxon>
        <taxon>Synechococcaceae</taxon>
        <taxon>Synechococcus</taxon>
    </lineage>
</organism>
<dbReference type="AlphaFoldDB" id="A0AAQ3MEM0"/>
<dbReference type="RefSeq" id="WP_370538759.1">
    <property type="nucleotide sequence ID" value="NZ_CP030139.2"/>
</dbReference>
<name>A0AAQ3MEM0_SYNEL</name>
<keyword evidence="2" id="KW-0694">RNA-binding</keyword>
<dbReference type="Proteomes" id="UP000267249">
    <property type="component" value="Chromosome"/>
</dbReference>
<gene>
    <name evidence="4" type="ORF">DOP62_13705</name>
</gene>
<feature type="compositionally biased region" description="Basic and acidic residues" evidence="3">
    <location>
        <begin position="91"/>
        <end position="105"/>
    </location>
</feature>
<accession>A0AAQ3MEM0</accession>
<dbReference type="PANTHER" id="PTHR34654:SF1">
    <property type="entry name" value="RNA-BINDING PROTEIN KHPA"/>
    <property type="match status" value="1"/>
</dbReference>
<dbReference type="PANTHER" id="PTHR34654">
    <property type="entry name" value="UPF0109 PROTEIN SCO5592"/>
    <property type="match status" value="1"/>
</dbReference>
<feature type="region of interest" description="Disordered" evidence="3">
    <location>
        <begin position="86"/>
        <end position="105"/>
    </location>
</feature>
<reference evidence="4 5" key="1">
    <citation type="journal article" date="2018" name="Sci. Rep.">
        <title>Genome Features and Biochemical Characteristics of a Robust, Fast Growing and Naturally Transformable Cyanobacterium Synechococcus elongatus PCC 11801 Isolated from India.</title>
        <authorList>
            <person name="Jaiswal D."/>
            <person name="Sengupta A."/>
            <person name="Sohoni S."/>
            <person name="Sengupta S."/>
            <person name="Phadnavis A.G."/>
            <person name="Pakrasi H.B."/>
            <person name="Wangikar P.P."/>
        </authorList>
    </citation>
    <scope>NUCLEOTIDE SEQUENCE [LARGE SCALE GENOMIC DNA]</scope>
    <source>
        <strain evidence="4 5">PCC 11801</strain>
    </source>
</reference>
<keyword evidence="1" id="KW-0963">Cytoplasm</keyword>
<evidence type="ECO:0000256" key="1">
    <source>
        <dbReference type="ARBA" id="ARBA00022490"/>
    </source>
</evidence>
<evidence type="ECO:0000313" key="4">
    <source>
        <dbReference type="EMBL" id="WVS92409.1"/>
    </source>
</evidence>
<dbReference type="Pfam" id="PF13083">
    <property type="entry name" value="KH_KhpA-B"/>
    <property type="match status" value="1"/>
</dbReference>